<accession>A0AAV0WDL3</accession>
<evidence type="ECO:0000313" key="1">
    <source>
        <dbReference type="EMBL" id="CAI6353887.1"/>
    </source>
</evidence>
<reference evidence="1 2" key="1">
    <citation type="submission" date="2023-01" db="EMBL/GenBank/DDBJ databases">
        <authorList>
            <person name="Whitehead M."/>
        </authorList>
    </citation>
    <scope>NUCLEOTIDE SEQUENCE [LARGE SCALE GENOMIC DNA]</scope>
</reference>
<dbReference type="PANTHER" id="PTHR46289:SF14">
    <property type="entry name" value="DUF4371 DOMAIN-CONTAINING PROTEIN"/>
    <property type="match status" value="1"/>
</dbReference>
<dbReference type="PANTHER" id="PTHR46289">
    <property type="entry name" value="52 KDA REPRESSOR OF THE INHIBITOR OF THE PROTEIN KINASE-LIKE PROTEIN-RELATED"/>
    <property type="match status" value="1"/>
</dbReference>
<dbReference type="InterPro" id="IPR052958">
    <property type="entry name" value="IFN-induced_PKR_regulator"/>
</dbReference>
<comment type="caution">
    <text evidence="1">The sequence shown here is derived from an EMBL/GenBank/DDBJ whole genome shotgun (WGS) entry which is preliminary data.</text>
</comment>
<dbReference type="EMBL" id="CARXXK010000002">
    <property type="protein sequence ID" value="CAI6353887.1"/>
    <property type="molecule type" value="Genomic_DNA"/>
</dbReference>
<organism evidence="1 2">
    <name type="scientific">Macrosiphum euphorbiae</name>
    <name type="common">potato aphid</name>
    <dbReference type="NCBI Taxonomy" id="13131"/>
    <lineage>
        <taxon>Eukaryota</taxon>
        <taxon>Metazoa</taxon>
        <taxon>Ecdysozoa</taxon>
        <taxon>Arthropoda</taxon>
        <taxon>Hexapoda</taxon>
        <taxon>Insecta</taxon>
        <taxon>Pterygota</taxon>
        <taxon>Neoptera</taxon>
        <taxon>Paraneoptera</taxon>
        <taxon>Hemiptera</taxon>
        <taxon>Sternorrhyncha</taxon>
        <taxon>Aphidomorpha</taxon>
        <taxon>Aphidoidea</taxon>
        <taxon>Aphididae</taxon>
        <taxon>Macrosiphini</taxon>
        <taxon>Macrosiphum</taxon>
    </lineage>
</organism>
<name>A0AAV0WDL3_9HEMI</name>
<dbReference type="AlphaFoldDB" id="A0AAV0WDL3"/>
<sequence>MTEILSVTAAASKILQGATQDICSAENCIDLIIKNLEDKRLNSESNFIELFEKCKIIMTKLEINITVPRTAKCQTHRSNTPSSNPVEYYRRVLYIPILDNVLEDLRMRFRSKKNSTILLLMKLVPISIINMSPEMCDKLINSITENFSFLEINQIAFKGKKCMIYKG</sequence>
<evidence type="ECO:0000313" key="2">
    <source>
        <dbReference type="Proteomes" id="UP001160148"/>
    </source>
</evidence>
<dbReference type="Proteomes" id="UP001160148">
    <property type="component" value="Unassembled WGS sequence"/>
</dbReference>
<gene>
    <name evidence="1" type="ORF">MEUPH1_LOCUS9952</name>
</gene>
<keyword evidence="2" id="KW-1185">Reference proteome</keyword>
<protein>
    <submittedName>
        <fullName evidence="1">Uncharacterized protein</fullName>
    </submittedName>
</protein>
<proteinExistence type="predicted"/>